<organism evidence="2">
    <name type="scientific">Oryza meridionalis</name>
    <dbReference type="NCBI Taxonomy" id="40149"/>
    <lineage>
        <taxon>Eukaryota</taxon>
        <taxon>Viridiplantae</taxon>
        <taxon>Streptophyta</taxon>
        <taxon>Embryophyta</taxon>
        <taxon>Tracheophyta</taxon>
        <taxon>Spermatophyta</taxon>
        <taxon>Magnoliopsida</taxon>
        <taxon>Liliopsida</taxon>
        <taxon>Poales</taxon>
        <taxon>Poaceae</taxon>
        <taxon>BOP clade</taxon>
        <taxon>Oryzoideae</taxon>
        <taxon>Oryzeae</taxon>
        <taxon>Oryzinae</taxon>
        <taxon>Oryza</taxon>
    </lineage>
</organism>
<sequence>MVHAFPCLIRREQEWLWVEPRCRTHEDVVHQGIVVACTGEALLHMVNSGDRRETGLGAGNGIDEAEVGDLVGGDDPTVTRTDHGVFGDRTEWERDSDGLTSEGAMDDGVVRGVGLTGVEQTGELLCR</sequence>
<protein>
    <submittedName>
        <fullName evidence="2">Uncharacterized protein</fullName>
    </submittedName>
</protein>
<feature type="region of interest" description="Disordered" evidence="1">
    <location>
        <begin position="56"/>
        <end position="105"/>
    </location>
</feature>
<dbReference type="AlphaFoldDB" id="A0A0E0F7H3"/>
<evidence type="ECO:0000313" key="3">
    <source>
        <dbReference type="Proteomes" id="UP000008021"/>
    </source>
</evidence>
<dbReference type="Proteomes" id="UP000008021">
    <property type="component" value="Chromosome 11"/>
</dbReference>
<dbReference type="HOGENOM" id="CLU_1974042_0_0_1"/>
<accession>A0A0E0F7H3</accession>
<reference evidence="2" key="2">
    <citation type="submission" date="2018-05" db="EMBL/GenBank/DDBJ databases">
        <title>OmerRS3 (Oryza meridionalis Reference Sequence Version 3).</title>
        <authorList>
            <person name="Zhang J."/>
            <person name="Kudrna D."/>
            <person name="Lee S."/>
            <person name="Talag J."/>
            <person name="Welchert J."/>
            <person name="Wing R.A."/>
        </authorList>
    </citation>
    <scope>NUCLEOTIDE SEQUENCE [LARGE SCALE GENOMIC DNA]</scope>
    <source>
        <strain evidence="2">cv. OR44</strain>
    </source>
</reference>
<keyword evidence="3" id="KW-1185">Reference proteome</keyword>
<evidence type="ECO:0000313" key="2">
    <source>
        <dbReference type="EnsemblPlants" id="OMERI11G15800.1"/>
    </source>
</evidence>
<dbReference type="Gramene" id="OMERI11G15800.1">
    <property type="protein sequence ID" value="OMERI11G15800.1"/>
    <property type="gene ID" value="OMERI11G15800"/>
</dbReference>
<dbReference type="EnsemblPlants" id="OMERI11G15800.1">
    <property type="protein sequence ID" value="OMERI11G15800.1"/>
    <property type="gene ID" value="OMERI11G15800"/>
</dbReference>
<reference evidence="2" key="1">
    <citation type="submission" date="2015-04" db="UniProtKB">
        <authorList>
            <consortium name="EnsemblPlants"/>
        </authorList>
    </citation>
    <scope>IDENTIFICATION</scope>
</reference>
<proteinExistence type="predicted"/>
<name>A0A0E0F7H3_9ORYZ</name>
<feature type="compositionally biased region" description="Basic and acidic residues" evidence="1">
    <location>
        <begin position="80"/>
        <end position="97"/>
    </location>
</feature>
<evidence type="ECO:0000256" key="1">
    <source>
        <dbReference type="SAM" id="MobiDB-lite"/>
    </source>
</evidence>